<evidence type="ECO:0000313" key="3">
    <source>
        <dbReference type="EMBL" id="KDD71133.1"/>
    </source>
</evidence>
<dbReference type="Gene3D" id="3.40.50.720">
    <property type="entry name" value="NAD(P)-binding Rossmann-like Domain"/>
    <property type="match status" value="1"/>
</dbReference>
<dbReference type="AlphaFoldDB" id="A0A059LA02"/>
<evidence type="ECO:0000256" key="1">
    <source>
        <dbReference type="ARBA" id="ARBA00023002"/>
    </source>
</evidence>
<gene>
    <name evidence="3" type="ORF">V466_00300</name>
</gene>
<dbReference type="InterPro" id="IPR013149">
    <property type="entry name" value="ADH-like_C"/>
</dbReference>
<feature type="domain" description="Enoyl reductase (ER)" evidence="2">
    <location>
        <begin position="19"/>
        <end position="336"/>
    </location>
</feature>
<dbReference type="EMBL" id="AZQQ01000053">
    <property type="protein sequence ID" value="KDD71133.1"/>
    <property type="molecule type" value="Genomic_DNA"/>
</dbReference>
<proteinExistence type="predicted"/>
<dbReference type="Gene3D" id="3.90.180.10">
    <property type="entry name" value="Medium-chain alcohol dehydrogenases, catalytic domain"/>
    <property type="match status" value="1"/>
</dbReference>
<dbReference type="InterPro" id="IPR011032">
    <property type="entry name" value="GroES-like_sf"/>
</dbReference>
<keyword evidence="1" id="KW-0560">Oxidoreductase</keyword>
<dbReference type="InterPro" id="IPR041694">
    <property type="entry name" value="ADH_N_2"/>
</dbReference>
<organism evidence="3 4">
    <name type="scientific">Pseudomonas mandelii PD30</name>
    <dbReference type="NCBI Taxonomy" id="1419583"/>
    <lineage>
        <taxon>Bacteria</taxon>
        <taxon>Pseudomonadati</taxon>
        <taxon>Pseudomonadota</taxon>
        <taxon>Gammaproteobacteria</taxon>
        <taxon>Pseudomonadales</taxon>
        <taxon>Pseudomonadaceae</taxon>
        <taxon>Pseudomonas</taxon>
    </lineage>
</organism>
<dbReference type="eggNOG" id="COG2130">
    <property type="taxonomic scope" value="Bacteria"/>
</dbReference>
<dbReference type="FunFam" id="3.40.50.720:FF:000121">
    <property type="entry name" value="Prostaglandin reductase 2"/>
    <property type="match status" value="1"/>
</dbReference>
<dbReference type="Pfam" id="PF00107">
    <property type="entry name" value="ADH_zinc_N"/>
    <property type="match status" value="1"/>
</dbReference>
<sequence length="350" mass="37689">MKHSLNRQIVIATRPNGNATRGDFNLVSQAMPSPGEGEVLIRNMLISLDPYQRSLMGNASSELPPIDIGQPMSGPTVAVIEQSRNEDFAVGDHVVSWSGWQEYALSNGADLQKIDAEAAPLSTALGVLGHTGLTAWVGVNKFLDPKPGGTFVVTAAAGSVGSVAAQLAKLQGHRVVGIAGGAAKVRYLKDELGLDDAVDYKSPDFAAQLARVLPNGLDILFDNVGGSLFEALMPYFNMKAQIVICGTIAQYAFPEASDRPNRLPELLKAFLYRFIVIRGFALQNHFGSYPEFLAELAPLVSQGKIKYSEDFVEGFESIPGAFLKLFDGRNNGKLIARVILPKNTTTRRGE</sequence>
<dbReference type="InterPro" id="IPR036291">
    <property type="entry name" value="NAD(P)-bd_dom_sf"/>
</dbReference>
<dbReference type="CDD" id="cd05288">
    <property type="entry name" value="PGDH"/>
    <property type="match status" value="1"/>
</dbReference>
<protein>
    <recommendedName>
        <fullName evidence="2">Enoyl reductase (ER) domain-containing protein</fullName>
    </recommendedName>
</protein>
<dbReference type="PANTHER" id="PTHR43205">
    <property type="entry name" value="PROSTAGLANDIN REDUCTASE"/>
    <property type="match status" value="1"/>
</dbReference>
<dbReference type="InterPro" id="IPR045010">
    <property type="entry name" value="MDR_fam"/>
</dbReference>
<accession>A0A059LA02</accession>
<dbReference type="Pfam" id="PF16884">
    <property type="entry name" value="ADH_N_2"/>
    <property type="match status" value="1"/>
</dbReference>
<dbReference type="SUPFAM" id="SSF51735">
    <property type="entry name" value="NAD(P)-binding Rossmann-fold domains"/>
    <property type="match status" value="1"/>
</dbReference>
<evidence type="ECO:0000259" key="2">
    <source>
        <dbReference type="SMART" id="SM00829"/>
    </source>
</evidence>
<name>A0A059LA02_9PSED</name>
<dbReference type="SUPFAM" id="SSF50129">
    <property type="entry name" value="GroES-like"/>
    <property type="match status" value="1"/>
</dbReference>
<dbReference type="SMART" id="SM00829">
    <property type="entry name" value="PKS_ER"/>
    <property type="match status" value="1"/>
</dbReference>
<dbReference type="Proteomes" id="UP000026739">
    <property type="component" value="Unassembled WGS sequence"/>
</dbReference>
<dbReference type="RefSeq" id="WP_033053908.1">
    <property type="nucleotide sequence ID" value="NZ_AZQQ01000053.1"/>
</dbReference>
<reference evidence="3 4" key="1">
    <citation type="submission" date="2013-12" db="EMBL/GenBank/DDBJ databases">
        <authorList>
            <person name="Formusa P.A."/>
            <person name="Habash M."/>
            <person name="Lee H."/>
            <person name="Trevors J.T."/>
        </authorList>
    </citation>
    <scope>NUCLEOTIDE SEQUENCE [LARGE SCALE GENOMIC DNA]</scope>
    <source>
        <strain evidence="3 4">PD30</strain>
    </source>
</reference>
<comment type="caution">
    <text evidence="3">The sequence shown here is derived from an EMBL/GenBank/DDBJ whole genome shotgun (WGS) entry which is preliminary data.</text>
</comment>
<dbReference type="GO" id="GO:0016628">
    <property type="term" value="F:oxidoreductase activity, acting on the CH-CH group of donors, NAD or NADP as acceptor"/>
    <property type="evidence" value="ECO:0007669"/>
    <property type="project" value="InterPro"/>
</dbReference>
<dbReference type="PANTHER" id="PTHR43205:SF7">
    <property type="entry name" value="PROSTAGLANDIN REDUCTASE 1"/>
    <property type="match status" value="1"/>
</dbReference>
<dbReference type="InterPro" id="IPR020843">
    <property type="entry name" value="ER"/>
</dbReference>
<evidence type="ECO:0000313" key="4">
    <source>
        <dbReference type="Proteomes" id="UP000026739"/>
    </source>
</evidence>